<dbReference type="Pfam" id="PF07992">
    <property type="entry name" value="Pyr_redox_2"/>
    <property type="match status" value="1"/>
</dbReference>
<dbReference type="SMART" id="SM00450">
    <property type="entry name" value="RHOD"/>
    <property type="match status" value="1"/>
</dbReference>
<evidence type="ECO:0000313" key="8">
    <source>
        <dbReference type="EMBL" id="QGY40850.1"/>
    </source>
</evidence>
<dbReference type="InterPro" id="IPR050260">
    <property type="entry name" value="FAD-bd_OxRdtase"/>
</dbReference>
<evidence type="ECO:0000256" key="6">
    <source>
        <dbReference type="ARBA" id="ARBA00023284"/>
    </source>
</evidence>
<dbReference type="PRINTS" id="PR00411">
    <property type="entry name" value="PNDRDTASEI"/>
</dbReference>
<evidence type="ECO:0000256" key="4">
    <source>
        <dbReference type="ARBA" id="ARBA00022827"/>
    </source>
</evidence>
<dbReference type="Gene3D" id="3.40.250.10">
    <property type="entry name" value="Rhodanese-like domain"/>
    <property type="match status" value="1"/>
</dbReference>
<keyword evidence="6" id="KW-0676">Redox-active center</keyword>
<accession>A0A6I6JIE1</accession>
<evidence type="ECO:0000256" key="3">
    <source>
        <dbReference type="ARBA" id="ARBA00022630"/>
    </source>
</evidence>
<dbReference type="PRINTS" id="PR00368">
    <property type="entry name" value="FADPNR"/>
</dbReference>
<evidence type="ECO:0000256" key="1">
    <source>
        <dbReference type="ARBA" id="ARBA00001974"/>
    </source>
</evidence>
<proteinExistence type="inferred from homology"/>
<evidence type="ECO:0000256" key="5">
    <source>
        <dbReference type="ARBA" id="ARBA00023002"/>
    </source>
</evidence>
<dbReference type="KEGG" id="psel:GM415_12170"/>
<keyword evidence="9" id="KW-1185">Reference proteome</keyword>
<dbReference type="InterPro" id="IPR016156">
    <property type="entry name" value="FAD/NAD-linked_Rdtase_dimer_sf"/>
</dbReference>
<dbReference type="InterPro" id="IPR036188">
    <property type="entry name" value="FAD/NAD-bd_sf"/>
</dbReference>
<dbReference type="Proteomes" id="UP000428328">
    <property type="component" value="Chromosome"/>
</dbReference>
<gene>
    <name evidence="8" type="ORF">GM415_12170</name>
</gene>
<dbReference type="SUPFAM" id="SSF51905">
    <property type="entry name" value="FAD/NAD(P)-binding domain"/>
    <property type="match status" value="1"/>
</dbReference>
<evidence type="ECO:0000259" key="7">
    <source>
        <dbReference type="PROSITE" id="PS50206"/>
    </source>
</evidence>
<dbReference type="PROSITE" id="PS50206">
    <property type="entry name" value="RHODANESE_3"/>
    <property type="match status" value="1"/>
</dbReference>
<dbReference type="PANTHER" id="PTHR43429:SF1">
    <property type="entry name" value="NAD(P)H SULFUR OXIDOREDUCTASE (COA-DEPENDENT)"/>
    <property type="match status" value="1"/>
</dbReference>
<keyword evidence="3" id="KW-0285">Flavoprotein</keyword>
<dbReference type="Pfam" id="PF02852">
    <property type="entry name" value="Pyr_redox_dim"/>
    <property type="match status" value="1"/>
</dbReference>
<keyword evidence="5" id="KW-0560">Oxidoreductase</keyword>
<evidence type="ECO:0000256" key="2">
    <source>
        <dbReference type="ARBA" id="ARBA00009130"/>
    </source>
</evidence>
<comment type="similarity">
    <text evidence="2">Belongs to the class-III pyridine nucleotide-disulfide oxidoreductase family.</text>
</comment>
<dbReference type="SUPFAM" id="SSF55424">
    <property type="entry name" value="FAD/NAD-linked reductases, dimerisation (C-terminal) domain"/>
    <property type="match status" value="1"/>
</dbReference>
<comment type="cofactor">
    <cofactor evidence="1">
        <name>FAD</name>
        <dbReference type="ChEBI" id="CHEBI:57692"/>
    </cofactor>
</comment>
<dbReference type="InterPro" id="IPR004099">
    <property type="entry name" value="Pyr_nucl-diS_OxRdtase_dimer"/>
</dbReference>
<evidence type="ECO:0000313" key="9">
    <source>
        <dbReference type="Proteomes" id="UP000428328"/>
    </source>
</evidence>
<dbReference type="InterPro" id="IPR023753">
    <property type="entry name" value="FAD/NAD-binding_dom"/>
</dbReference>
<dbReference type="GO" id="GO:0016491">
    <property type="term" value="F:oxidoreductase activity"/>
    <property type="evidence" value="ECO:0007669"/>
    <property type="project" value="UniProtKB-KW"/>
</dbReference>
<feature type="domain" description="Rhodanese" evidence="7">
    <location>
        <begin position="507"/>
        <end position="567"/>
    </location>
</feature>
<dbReference type="SUPFAM" id="SSF52821">
    <property type="entry name" value="Rhodanese/Cell cycle control phosphatase"/>
    <property type="match status" value="1"/>
</dbReference>
<sequence>MSQHIVVIGGVALGPKAACRFKRLEPGSRVTMIDQSSLISYGGCGIPYYVSGDVSDAKELSETSFHMLRDPKFFKEVKGIDVQILTKATKIDRENKQVEVESVTTGETASISYDKLVIATGASPRKLGLPGEDLEGVSYVSNPGDATRIREAIAKGQVSNAVIVGAGFIGLEMAEAFADMWGIETTVVEIMDQIMPRLVSPTLAKMGQKHMEENGVTFHFGETVKALEGENGKVTRVITDKRTLEAEAVIISAGVIPNSQIAADAGLNCHERGGVFVDEFLRTNDPDIYCGGDCAIVKNLITNQPAYLPLGSMANRQGRVIGNNLAGGETRFDGVVGSFVVKMFESSFAGTGLSLGGAKAAGFDAISVLLTQLDRAHFYPTKELMNLEMIVEKGTRRVLGVQGFGSSGDAMVGRINAVAAILKSAPVIEDISNMELAYAPPFAAAMDILNALANLADNALRGINRGVGPEGFKEMWDDRESGECFFLDCRENADAAAFMERNPGQWHNVPQGEIYDRLDEIPRDKNVVLVCNTGARSYEAQIMLDEKGYEKVINIHGGMAAIKKYGVDL</sequence>
<dbReference type="EMBL" id="CP046400">
    <property type="protein sequence ID" value="QGY40850.1"/>
    <property type="molecule type" value="Genomic_DNA"/>
</dbReference>
<dbReference type="Gene3D" id="3.50.50.60">
    <property type="entry name" value="FAD/NAD(P)-binding domain"/>
    <property type="match status" value="2"/>
</dbReference>
<dbReference type="Pfam" id="PF00581">
    <property type="entry name" value="Rhodanese"/>
    <property type="match status" value="1"/>
</dbReference>
<dbReference type="PANTHER" id="PTHR43429">
    <property type="entry name" value="PYRIDINE NUCLEOTIDE-DISULFIDE OXIDOREDUCTASE DOMAIN-CONTAINING"/>
    <property type="match status" value="1"/>
</dbReference>
<name>A0A6I6JIE1_9BACT</name>
<dbReference type="CDD" id="cd00158">
    <property type="entry name" value="RHOD"/>
    <property type="match status" value="1"/>
</dbReference>
<keyword evidence="4" id="KW-0274">FAD</keyword>
<protein>
    <submittedName>
        <fullName evidence="8">Pyridine nucleotide-disulfide oxidoreductase</fullName>
    </submittedName>
</protein>
<dbReference type="RefSeq" id="WP_158948543.1">
    <property type="nucleotide sequence ID" value="NZ_CP046400.1"/>
</dbReference>
<organism evidence="8 9">
    <name type="scientific">Pseudodesulfovibrio cashew</name>
    <dbReference type="NCBI Taxonomy" id="2678688"/>
    <lineage>
        <taxon>Bacteria</taxon>
        <taxon>Pseudomonadati</taxon>
        <taxon>Thermodesulfobacteriota</taxon>
        <taxon>Desulfovibrionia</taxon>
        <taxon>Desulfovibrionales</taxon>
        <taxon>Desulfovibrionaceae</taxon>
    </lineage>
</organism>
<dbReference type="AlphaFoldDB" id="A0A6I6JIE1"/>
<dbReference type="InterPro" id="IPR036873">
    <property type="entry name" value="Rhodanese-like_dom_sf"/>
</dbReference>
<reference evidence="8 9" key="1">
    <citation type="submission" date="2019-11" db="EMBL/GenBank/DDBJ databases">
        <authorList>
            <person name="Zheng R.K."/>
            <person name="Sun C.M."/>
        </authorList>
    </citation>
    <scope>NUCLEOTIDE SEQUENCE [LARGE SCALE GENOMIC DNA]</scope>
    <source>
        <strain evidence="8 9">SRB007</strain>
    </source>
</reference>
<dbReference type="InterPro" id="IPR001763">
    <property type="entry name" value="Rhodanese-like_dom"/>
</dbReference>